<dbReference type="Pfam" id="PF00126">
    <property type="entry name" value="HTH_1"/>
    <property type="match status" value="1"/>
</dbReference>
<dbReference type="RefSeq" id="WP_159460134.1">
    <property type="nucleotide sequence ID" value="NZ_FWZX01000004.1"/>
</dbReference>
<dbReference type="STRING" id="560819.SAMN05428998_10455"/>
<organism evidence="6 7">
    <name type="scientific">Tistlia consotensis USBA 355</name>
    <dbReference type="NCBI Taxonomy" id="560819"/>
    <lineage>
        <taxon>Bacteria</taxon>
        <taxon>Pseudomonadati</taxon>
        <taxon>Pseudomonadota</taxon>
        <taxon>Alphaproteobacteria</taxon>
        <taxon>Rhodospirillales</taxon>
        <taxon>Rhodovibrionaceae</taxon>
        <taxon>Tistlia</taxon>
    </lineage>
</organism>
<keyword evidence="2" id="KW-0805">Transcription regulation</keyword>
<sequence length="292" mass="31395">MTLDWSDLRLVLAVARAGSYAAAARRLGLDQSTVYRRVTTLERSLATPLFERSADGRAPTATGAAVVQAAEAMEREVEGLDARLAGERQRLEGSLRVTAPDDLGARLLLPLLARFRQREPGIRLELVLDNRAVSLTRREADVALRATSNPPESTVGRCIGPIGWAGYAIPALAGRDPAALDWIAWEEGAGSPLVARRLAGLASRERIVLRSNSLLNQLLAAEAGIGAALLPCVLGESSPALQRILPRGPAESGQLWLLTHSDLRRNPRVRALLDFLYEALRAKAADLAGPED</sequence>
<dbReference type="GO" id="GO:0006351">
    <property type="term" value="P:DNA-templated transcription"/>
    <property type="evidence" value="ECO:0007669"/>
    <property type="project" value="TreeGrafter"/>
</dbReference>
<dbReference type="PROSITE" id="PS50931">
    <property type="entry name" value="HTH_LYSR"/>
    <property type="match status" value="1"/>
</dbReference>
<dbReference type="EMBL" id="FWZX01000004">
    <property type="protein sequence ID" value="SMF07329.1"/>
    <property type="molecule type" value="Genomic_DNA"/>
</dbReference>
<dbReference type="Pfam" id="PF03466">
    <property type="entry name" value="LysR_substrate"/>
    <property type="match status" value="1"/>
</dbReference>
<feature type="domain" description="HTH lysR-type" evidence="5">
    <location>
        <begin position="3"/>
        <end position="60"/>
    </location>
</feature>
<evidence type="ECO:0000256" key="4">
    <source>
        <dbReference type="ARBA" id="ARBA00023163"/>
    </source>
</evidence>
<protein>
    <submittedName>
        <fullName evidence="6">Transcriptional regulator, LysR family</fullName>
    </submittedName>
</protein>
<dbReference type="SUPFAM" id="SSF46785">
    <property type="entry name" value="Winged helix' DNA-binding domain"/>
    <property type="match status" value="1"/>
</dbReference>
<dbReference type="InterPro" id="IPR000847">
    <property type="entry name" value="LysR_HTH_N"/>
</dbReference>
<dbReference type="Gene3D" id="3.40.190.290">
    <property type="match status" value="1"/>
</dbReference>
<dbReference type="InterPro" id="IPR036388">
    <property type="entry name" value="WH-like_DNA-bd_sf"/>
</dbReference>
<keyword evidence="4" id="KW-0804">Transcription</keyword>
<evidence type="ECO:0000259" key="5">
    <source>
        <dbReference type="PROSITE" id="PS50931"/>
    </source>
</evidence>
<dbReference type="InterPro" id="IPR005119">
    <property type="entry name" value="LysR_subst-bd"/>
</dbReference>
<dbReference type="SUPFAM" id="SSF53850">
    <property type="entry name" value="Periplasmic binding protein-like II"/>
    <property type="match status" value="1"/>
</dbReference>
<keyword evidence="3" id="KW-0238">DNA-binding</keyword>
<dbReference type="GO" id="GO:0043565">
    <property type="term" value="F:sequence-specific DNA binding"/>
    <property type="evidence" value="ECO:0007669"/>
    <property type="project" value="TreeGrafter"/>
</dbReference>
<gene>
    <name evidence="6" type="ORF">SAMN05428998_10455</name>
</gene>
<evidence type="ECO:0000313" key="7">
    <source>
        <dbReference type="Proteomes" id="UP000192917"/>
    </source>
</evidence>
<dbReference type="InterPro" id="IPR036390">
    <property type="entry name" value="WH_DNA-bd_sf"/>
</dbReference>
<evidence type="ECO:0000256" key="1">
    <source>
        <dbReference type="ARBA" id="ARBA00009437"/>
    </source>
</evidence>
<dbReference type="Gene3D" id="1.10.10.10">
    <property type="entry name" value="Winged helix-like DNA-binding domain superfamily/Winged helix DNA-binding domain"/>
    <property type="match status" value="1"/>
</dbReference>
<name>A0A1Y6BEJ9_9PROT</name>
<proteinExistence type="inferred from homology"/>
<keyword evidence="7" id="KW-1185">Reference proteome</keyword>
<comment type="similarity">
    <text evidence="1">Belongs to the LysR transcriptional regulatory family.</text>
</comment>
<dbReference type="InterPro" id="IPR058163">
    <property type="entry name" value="LysR-type_TF_proteobact-type"/>
</dbReference>
<reference evidence="6 7" key="1">
    <citation type="submission" date="2017-04" db="EMBL/GenBank/DDBJ databases">
        <authorList>
            <person name="Afonso C.L."/>
            <person name="Miller P.J."/>
            <person name="Scott M.A."/>
            <person name="Spackman E."/>
            <person name="Goraichik I."/>
            <person name="Dimitrov K.M."/>
            <person name="Suarez D.L."/>
            <person name="Swayne D.E."/>
        </authorList>
    </citation>
    <scope>NUCLEOTIDE SEQUENCE [LARGE SCALE GENOMIC DNA]</scope>
    <source>
        <strain evidence="6 7">USBA 355</strain>
    </source>
</reference>
<evidence type="ECO:0000256" key="3">
    <source>
        <dbReference type="ARBA" id="ARBA00023125"/>
    </source>
</evidence>
<evidence type="ECO:0000313" key="6">
    <source>
        <dbReference type="EMBL" id="SMF07329.1"/>
    </source>
</evidence>
<dbReference type="PANTHER" id="PTHR30537:SF3">
    <property type="entry name" value="TRANSCRIPTIONAL REGULATORY PROTEIN"/>
    <property type="match status" value="1"/>
</dbReference>
<evidence type="ECO:0000256" key="2">
    <source>
        <dbReference type="ARBA" id="ARBA00023015"/>
    </source>
</evidence>
<accession>A0A1Y6BEJ9</accession>
<dbReference type="AlphaFoldDB" id="A0A1Y6BEJ9"/>
<dbReference type="Proteomes" id="UP000192917">
    <property type="component" value="Unassembled WGS sequence"/>
</dbReference>
<dbReference type="GO" id="GO:0003700">
    <property type="term" value="F:DNA-binding transcription factor activity"/>
    <property type="evidence" value="ECO:0007669"/>
    <property type="project" value="InterPro"/>
</dbReference>
<dbReference type="PANTHER" id="PTHR30537">
    <property type="entry name" value="HTH-TYPE TRANSCRIPTIONAL REGULATOR"/>
    <property type="match status" value="1"/>
</dbReference>